<dbReference type="RefSeq" id="WP_091851803.1">
    <property type="nucleotide sequence ID" value="NZ_FOHZ01000009.1"/>
</dbReference>
<organism evidence="1 2">
    <name type="scientific">Marinobacter segnicrescens</name>
    <dbReference type="NCBI Taxonomy" id="430453"/>
    <lineage>
        <taxon>Bacteria</taxon>
        <taxon>Pseudomonadati</taxon>
        <taxon>Pseudomonadota</taxon>
        <taxon>Gammaproteobacteria</taxon>
        <taxon>Pseudomonadales</taxon>
        <taxon>Marinobacteraceae</taxon>
        <taxon>Marinobacter</taxon>
    </lineage>
</organism>
<keyword evidence="2" id="KW-1185">Reference proteome</keyword>
<dbReference type="EMBL" id="FOHZ01000009">
    <property type="protein sequence ID" value="SET43256.1"/>
    <property type="molecule type" value="Genomic_DNA"/>
</dbReference>
<accession>A0A1I0EEM7</accession>
<dbReference type="Proteomes" id="UP000198762">
    <property type="component" value="Unassembled WGS sequence"/>
</dbReference>
<dbReference type="STRING" id="430453.SAMN04487962_109130"/>
<sequence>MFNWISRALAHYLSKPVADFSVRTSTWEALVATIRPGDVLLVEGNTRVSVAIKYLTQSTWSHAALYLGDSAGLGHNDNGEANTLVEADLEDGIRALPLSFYRHSHTRICRPVDLGPDDLDALTRYSRERLGHQYDLKNIVDLARYLLPTPPVPVRYRRRMLALGSGDPTRAICSSFIAEGFQRIPYPILPEVIPLPSDDPLCRECERELYRIRHHSLFAPRDFDASPYFEVIKPTIAQGFDYRALAWMPSSDKGAGSVRPNWL</sequence>
<dbReference type="SUPFAM" id="SSF54001">
    <property type="entry name" value="Cysteine proteinases"/>
    <property type="match status" value="1"/>
</dbReference>
<evidence type="ECO:0000313" key="2">
    <source>
        <dbReference type="Proteomes" id="UP000198762"/>
    </source>
</evidence>
<name>A0A1I0EEM7_9GAMM</name>
<dbReference type="OrthoDB" id="1550427at2"/>
<dbReference type="AlphaFoldDB" id="A0A1I0EEM7"/>
<dbReference type="Gene3D" id="3.90.1720.10">
    <property type="entry name" value="endopeptidase domain like (from Nostoc punctiforme)"/>
    <property type="match status" value="1"/>
</dbReference>
<dbReference type="InterPro" id="IPR038765">
    <property type="entry name" value="Papain-like_cys_pep_sf"/>
</dbReference>
<evidence type="ECO:0000313" key="1">
    <source>
        <dbReference type="EMBL" id="SET43256.1"/>
    </source>
</evidence>
<proteinExistence type="predicted"/>
<protein>
    <submittedName>
        <fullName evidence="1">Permuted papain-like amidase enzyme, YaeF/YiiX, C92 family</fullName>
    </submittedName>
</protein>
<gene>
    <name evidence="1" type="ORF">SAMN04487962_109130</name>
</gene>
<reference evidence="2" key="1">
    <citation type="submission" date="2016-10" db="EMBL/GenBank/DDBJ databases">
        <authorList>
            <person name="Varghese N."/>
            <person name="Submissions S."/>
        </authorList>
    </citation>
    <scope>NUCLEOTIDE SEQUENCE [LARGE SCALE GENOMIC DNA]</scope>
    <source>
        <strain evidence="2">CGMCC 1.6489</strain>
    </source>
</reference>